<keyword evidence="2" id="KW-0560">Oxidoreductase</keyword>
<dbReference type="Proteomes" id="UP001549110">
    <property type="component" value="Unassembled WGS sequence"/>
</dbReference>
<comment type="similarity">
    <text evidence="1">Belongs to the short-chain dehydrogenases/reductases (SDR) family.</text>
</comment>
<gene>
    <name evidence="2" type="ORF">ABID41_000202</name>
</gene>
<dbReference type="InterPro" id="IPR050259">
    <property type="entry name" value="SDR"/>
</dbReference>
<dbReference type="PROSITE" id="PS00061">
    <property type="entry name" value="ADH_SHORT"/>
    <property type="match status" value="1"/>
</dbReference>
<sequence>MRENLEGKAAIVFGGSRGIGAAIAVRLAQEGADVALTYVSSPDRAAATAKLIEAEGRTALPLHADSADADAVQAAARQAAERLGRLDIAVINAGVLALGAIEDASLADLDRSLEINLRGVFLAIQAAQKHMGAGGRIITIGSNTANRAVAGSSIYGMTKSAVGALVRSAALDLAPRGITVNNVQPGPIRTDMTREAIDWLVPRIPLGRVGEPEEVGGLVAYLARPETGYMTGASITVDGGMSL</sequence>
<evidence type="ECO:0000313" key="3">
    <source>
        <dbReference type="Proteomes" id="UP001549110"/>
    </source>
</evidence>
<dbReference type="PANTHER" id="PTHR42879:SF2">
    <property type="entry name" value="3-OXOACYL-[ACYL-CARRIER-PROTEIN] REDUCTASE FABG"/>
    <property type="match status" value="1"/>
</dbReference>
<name>A0ABV2EE73_9CAUL</name>
<protein>
    <submittedName>
        <fullName evidence="2">3-oxoacyl-[acyl-carrier protein] reductase</fullName>
        <ecNumber evidence="2">1.1.1.100</ecNumber>
    </submittedName>
</protein>
<organism evidence="2 3">
    <name type="scientific">Phenylobacterium koreense</name>
    <dbReference type="NCBI Taxonomy" id="266125"/>
    <lineage>
        <taxon>Bacteria</taxon>
        <taxon>Pseudomonadati</taxon>
        <taxon>Pseudomonadota</taxon>
        <taxon>Alphaproteobacteria</taxon>
        <taxon>Caulobacterales</taxon>
        <taxon>Caulobacteraceae</taxon>
        <taxon>Phenylobacterium</taxon>
    </lineage>
</organism>
<comment type="caution">
    <text evidence="2">The sequence shown here is derived from an EMBL/GenBank/DDBJ whole genome shotgun (WGS) entry which is preliminary data.</text>
</comment>
<dbReference type="Pfam" id="PF13561">
    <property type="entry name" value="adh_short_C2"/>
    <property type="match status" value="1"/>
</dbReference>
<dbReference type="Gene3D" id="3.40.50.720">
    <property type="entry name" value="NAD(P)-binding Rossmann-like Domain"/>
    <property type="match status" value="1"/>
</dbReference>
<dbReference type="RefSeq" id="WP_331932181.1">
    <property type="nucleotide sequence ID" value="NZ_JBEPLU010000001.1"/>
</dbReference>
<evidence type="ECO:0000256" key="1">
    <source>
        <dbReference type="ARBA" id="ARBA00006484"/>
    </source>
</evidence>
<dbReference type="GO" id="GO:0004316">
    <property type="term" value="F:3-oxoacyl-[acyl-carrier-protein] reductase (NADPH) activity"/>
    <property type="evidence" value="ECO:0007669"/>
    <property type="project" value="UniProtKB-EC"/>
</dbReference>
<dbReference type="InterPro" id="IPR036291">
    <property type="entry name" value="NAD(P)-bd_dom_sf"/>
</dbReference>
<dbReference type="PRINTS" id="PR00081">
    <property type="entry name" value="GDHRDH"/>
</dbReference>
<dbReference type="InterPro" id="IPR002347">
    <property type="entry name" value="SDR_fam"/>
</dbReference>
<dbReference type="CDD" id="cd05233">
    <property type="entry name" value="SDR_c"/>
    <property type="match status" value="1"/>
</dbReference>
<evidence type="ECO:0000313" key="2">
    <source>
        <dbReference type="EMBL" id="MET3525107.1"/>
    </source>
</evidence>
<reference evidence="2 3" key="1">
    <citation type="submission" date="2024-06" db="EMBL/GenBank/DDBJ databases">
        <title>Genomic Encyclopedia of Type Strains, Phase IV (KMG-IV): sequencing the most valuable type-strain genomes for metagenomic binning, comparative biology and taxonomic classification.</title>
        <authorList>
            <person name="Goeker M."/>
        </authorList>
    </citation>
    <scope>NUCLEOTIDE SEQUENCE [LARGE SCALE GENOMIC DNA]</scope>
    <source>
        <strain evidence="2 3">DSM 17809</strain>
    </source>
</reference>
<dbReference type="PRINTS" id="PR00080">
    <property type="entry name" value="SDRFAMILY"/>
</dbReference>
<keyword evidence="3" id="KW-1185">Reference proteome</keyword>
<dbReference type="PANTHER" id="PTHR42879">
    <property type="entry name" value="3-OXOACYL-(ACYL-CARRIER-PROTEIN) REDUCTASE"/>
    <property type="match status" value="1"/>
</dbReference>
<proteinExistence type="inferred from homology"/>
<accession>A0ABV2EE73</accession>
<dbReference type="EC" id="1.1.1.100" evidence="2"/>
<dbReference type="SUPFAM" id="SSF51735">
    <property type="entry name" value="NAD(P)-binding Rossmann-fold domains"/>
    <property type="match status" value="1"/>
</dbReference>
<dbReference type="InterPro" id="IPR020904">
    <property type="entry name" value="Sc_DH/Rdtase_CS"/>
</dbReference>
<dbReference type="EMBL" id="JBEPLU010000001">
    <property type="protein sequence ID" value="MET3525107.1"/>
    <property type="molecule type" value="Genomic_DNA"/>
</dbReference>